<reference evidence="2" key="1">
    <citation type="submission" date="2018-11" db="EMBL/GenBank/DDBJ databases">
        <authorList>
            <person name="Grassa J C."/>
        </authorList>
    </citation>
    <scope>NUCLEOTIDE SEQUENCE [LARGE SCALE GENOMIC DNA]</scope>
</reference>
<organism evidence="2 3">
    <name type="scientific">Cannabis sativa</name>
    <name type="common">Hemp</name>
    <name type="synonym">Marijuana</name>
    <dbReference type="NCBI Taxonomy" id="3483"/>
    <lineage>
        <taxon>Eukaryota</taxon>
        <taxon>Viridiplantae</taxon>
        <taxon>Streptophyta</taxon>
        <taxon>Embryophyta</taxon>
        <taxon>Tracheophyta</taxon>
        <taxon>Spermatophyta</taxon>
        <taxon>Magnoliopsida</taxon>
        <taxon>eudicotyledons</taxon>
        <taxon>Gunneridae</taxon>
        <taxon>Pentapetalae</taxon>
        <taxon>rosids</taxon>
        <taxon>fabids</taxon>
        <taxon>Rosales</taxon>
        <taxon>Cannabaceae</taxon>
        <taxon>Cannabis</taxon>
    </lineage>
</organism>
<dbReference type="AlphaFoldDB" id="A0A803PGA5"/>
<accession>A0A803PGA5</accession>
<feature type="region of interest" description="Disordered" evidence="1">
    <location>
        <begin position="131"/>
        <end position="157"/>
    </location>
</feature>
<evidence type="ECO:0000313" key="3">
    <source>
        <dbReference type="Proteomes" id="UP000596661"/>
    </source>
</evidence>
<dbReference type="Proteomes" id="UP000596661">
    <property type="component" value="Chromosome 4"/>
</dbReference>
<proteinExistence type="predicted"/>
<evidence type="ECO:0000313" key="2">
    <source>
        <dbReference type="EnsemblPlants" id="cds.evm.model.04.23"/>
    </source>
</evidence>
<reference evidence="2" key="2">
    <citation type="submission" date="2021-03" db="UniProtKB">
        <authorList>
            <consortium name="EnsemblPlants"/>
        </authorList>
    </citation>
    <scope>IDENTIFICATION</scope>
</reference>
<feature type="compositionally biased region" description="Polar residues" evidence="1">
    <location>
        <begin position="131"/>
        <end position="141"/>
    </location>
</feature>
<sequence>MSESRFIWTARCSIRGNAFDGDQDRRIASSLPQSRKWRLQLLSRFNRAHCLPLIKKGWFVSHEPGQSRSADSESTVGHQNTLFILVHASMSKPRRWARTGDSRPEATEILEAPCSRSALTTTMHDLEVAGTQVNSVRTPPSSGELVQGATSRSKRRG</sequence>
<dbReference type="EnsemblPlants" id="evm.model.04.23">
    <property type="protein sequence ID" value="cds.evm.model.04.23"/>
    <property type="gene ID" value="evm.TU.04.23"/>
</dbReference>
<name>A0A803PGA5_CANSA</name>
<protein>
    <submittedName>
        <fullName evidence="2">Uncharacterized protein</fullName>
    </submittedName>
</protein>
<dbReference type="Gramene" id="evm.model.04.23">
    <property type="protein sequence ID" value="cds.evm.model.04.23"/>
    <property type="gene ID" value="evm.TU.04.23"/>
</dbReference>
<dbReference type="EMBL" id="UZAU01000358">
    <property type="status" value="NOT_ANNOTATED_CDS"/>
    <property type="molecule type" value="Genomic_DNA"/>
</dbReference>
<keyword evidence="3" id="KW-1185">Reference proteome</keyword>
<evidence type="ECO:0000256" key="1">
    <source>
        <dbReference type="SAM" id="MobiDB-lite"/>
    </source>
</evidence>